<name>A0A7Y4EDA6_9VIBR</name>
<dbReference type="GO" id="GO:0046656">
    <property type="term" value="P:folic acid biosynthetic process"/>
    <property type="evidence" value="ECO:0007669"/>
    <property type="project" value="UniProtKB-KW"/>
</dbReference>
<evidence type="ECO:0000256" key="2">
    <source>
        <dbReference type="ARBA" id="ARBA00013253"/>
    </source>
</evidence>
<evidence type="ECO:0000256" key="4">
    <source>
        <dbReference type="ARBA" id="ARBA00022741"/>
    </source>
</evidence>
<dbReference type="UniPathway" id="UPA00077">
    <property type="reaction ID" value="UER00155"/>
</dbReference>
<dbReference type="NCBIfam" id="TIGR01498">
    <property type="entry name" value="folK"/>
    <property type="match status" value="1"/>
</dbReference>
<dbReference type="GO" id="GO:0046654">
    <property type="term" value="P:tetrahydrofolate biosynthetic process"/>
    <property type="evidence" value="ECO:0007669"/>
    <property type="project" value="UniProtKB-UniPathway"/>
</dbReference>
<dbReference type="EC" id="2.7.6.3" evidence="2"/>
<dbReference type="InterPro" id="IPR000550">
    <property type="entry name" value="Hppk"/>
</dbReference>
<protein>
    <recommendedName>
        <fullName evidence="2">2-amino-4-hydroxy-6-hydroxymethyldihydropteridine diphosphokinase</fullName>
        <ecNumber evidence="2">2.7.6.3</ecNumber>
    </recommendedName>
</protein>
<dbReference type="InterPro" id="IPR035907">
    <property type="entry name" value="Hppk_sf"/>
</dbReference>
<evidence type="ECO:0000313" key="9">
    <source>
        <dbReference type="EMBL" id="NOH70098.1"/>
    </source>
</evidence>
<dbReference type="GO" id="GO:0005524">
    <property type="term" value="F:ATP binding"/>
    <property type="evidence" value="ECO:0007669"/>
    <property type="project" value="UniProtKB-KW"/>
</dbReference>
<keyword evidence="4" id="KW-0547">Nucleotide-binding</keyword>
<dbReference type="EMBL" id="VTXC01000004">
    <property type="protein sequence ID" value="NOH70098.1"/>
    <property type="molecule type" value="Genomic_DNA"/>
</dbReference>
<dbReference type="AlphaFoldDB" id="A0A7Y4EDA6"/>
<comment type="caution">
    <text evidence="9">The sequence shown here is derived from an EMBL/GenBank/DDBJ whole genome shotgun (WGS) entry which is preliminary data.</text>
</comment>
<dbReference type="PANTHER" id="PTHR43071:SF2">
    <property type="entry name" value="2-AMINO-4-HYDROXY-6-HYDROXYMETHYLDIHYDROPTERIDINE PYROPHOSPHOKINASE"/>
    <property type="match status" value="1"/>
</dbReference>
<proteinExistence type="predicted"/>
<dbReference type="Pfam" id="PF01288">
    <property type="entry name" value="HPPK"/>
    <property type="match status" value="1"/>
</dbReference>
<dbReference type="Proteomes" id="UP000565719">
    <property type="component" value="Unassembled WGS sequence"/>
</dbReference>
<evidence type="ECO:0000313" key="10">
    <source>
        <dbReference type="Proteomes" id="UP000565719"/>
    </source>
</evidence>
<feature type="domain" description="7,8-dihydro-6-hydroxymethylpterin-pyrophosphokinase" evidence="8">
    <location>
        <begin position="5"/>
        <end position="128"/>
    </location>
</feature>
<dbReference type="Gene3D" id="3.30.70.560">
    <property type="entry name" value="7,8-Dihydro-6-hydroxymethylpterin-pyrophosphokinase HPPK"/>
    <property type="match status" value="1"/>
</dbReference>
<sequence>MTKVFIGVGSNIERHKHIEAAIRELNQIGQDVRLSTIYECEAVGFDGDAFYNLVVEMTTPLTLADFSQQLRNIELKWGREHYSEKLQSRTIDLDIILFGQLVSKQGPELPRSDIYKYGFVIEPLRELCAELNVPNDGRTINQIWSELSYPETLVKIDLWFDYYSN</sequence>
<evidence type="ECO:0000259" key="8">
    <source>
        <dbReference type="Pfam" id="PF01288"/>
    </source>
</evidence>
<dbReference type="GO" id="GO:0016301">
    <property type="term" value="F:kinase activity"/>
    <property type="evidence" value="ECO:0007669"/>
    <property type="project" value="UniProtKB-KW"/>
</dbReference>
<accession>A0A7Y4EDA6</accession>
<dbReference type="RefSeq" id="WP_171359756.1">
    <property type="nucleotide sequence ID" value="NZ_VTXC01000004.1"/>
</dbReference>
<dbReference type="PANTHER" id="PTHR43071">
    <property type="entry name" value="2-AMINO-4-HYDROXY-6-HYDROXYMETHYLDIHYDROPTERIDINE PYROPHOSPHOKINASE"/>
    <property type="match status" value="1"/>
</dbReference>
<dbReference type="CDD" id="cd00483">
    <property type="entry name" value="HPPK"/>
    <property type="match status" value="1"/>
</dbReference>
<evidence type="ECO:0000256" key="6">
    <source>
        <dbReference type="ARBA" id="ARBA00022840"/>
    </source>
</evidence>
<evidence type="ECO:0000256" key="7">
    <source>
        <dbReference type="ARBA" id="ARBA00022909"/>
    </source>
</evidence>
<comment type="pathway">
    <text evidence="1">Cofactor biosynthesis; tetrahydrofolate biosynthesis; 2-amino-4-hydroxy-6-hydroxymethyl-7,8-dihydropteridine diphosphate from 7,8-dihydroneopterin triphosphate: step 4/4.</text>
</comment>
<organism evidence="9 10">
    <name type="scientific">Vibrio pectenicida</name>
    <dbReference type="NCBI Taxonomy" id="62763"/>
    <lineage>
        <taxon>Bacteria</taxon>
        <taxon>Pseudomonadati</taxon>
        <taxon>Pseudomonadota</taxon>
        <taxon>Gammaproteobacteria</taxon>
        <taxon>Vibrionales</taxon>
        <taxon>Vibrionaceae</taxon>
        <taxon>Vibrio</taxon>
    </lineage>
</organism>
<keyword evidence="6" id="KW-0067">ATP-binding</keyword>
<gene>
    <name evidence="9" type="primary">folK</name>
    <name evidence="9" type="ORF">F0225_01925</name>
</gene>
<keyword evidence="5 9" id="KW-0418">Kinase</keyword>
<dbReference type="GO" id="GO:0003848">
    <property type="term" value="F:2-amino-4-hydroxy-6-hydroxymethyldihydropteridine diphosphokinase activity"/>
    <property type="evidence" value="ECO:0007669"/>
    <property type="project" value="UniProtKB-EC"/>
</dbReference>
<dbReference type="SUPFAM" id="SSF55083">
    <property type="entry name" value="6-hydroxymethyl-7,8-dihydropterin pyrophosphokinase, HPPK"/>
    <property type="match status" value="1"/>
</dbReference>
<keyword evidence="3 9" id="KW-0808">Transferase</keyword>
<evidence type="ECO:0000256" key="3">
    <source>
        <dbReference type="ARBA" id="ARBA00022679"/>
    </source>
</evidence>
<evidence type="ECO:0000256" key="1">
    <source>
        <dbReference type="ARBA" id="ARBA00005051"/>
    </source>
</evidence>
<evidence type="ECO:0000256" key="5">
    <source>
        <dbReference type="ARBA" id="ARBA00022777"/>
    </source>
</evidence>
<reference evidence="9 10" key="1">
    <citation type="submission" date="2019-09" db="EMBL/GenBank/DDBJ databases">
        <title>Draft genome sequencing and comparative genomics of hatchery-associated Vibrios.</title>
        <authorList>
            <person name="Kehlet-Delgado H."/>
            <person name="Mueller R.S."/>
        </authorList>
    </citation>
    <scope>NUCLEOTIDE SEQUENCE [LARGE SCALE GENOMIC DNA]</scope>
    <source>
        <strain evidence="9 10">99-46-Y</strain>
    </source>
</reference>
<keyword evidence="7" id="KW-0289">Folate biosynthesis</keyword>